<dbReference type="InterPro" id="IPR009057">
    <property type="entry name" value="Homeodomain-like_sf"/>
</dbReference>
<feature type="compositionally biased region" description="Polar residues" evidence="3">
    <location>
        <begin position="7"/>
        <end position="16"/>
    </location>
</feature>
<evidence type="ECO:0000259" key="4">
    <source>
        <dbReference type="PROSITE" id="PS50977"/>
    </source>
</evidence>
<dbReference type="InterPro" id="IPR039536">
    <property type="entry name" value="TetR_C_Proteobacteria"/>
</dbReference>
<evidence type="ECO:0000313" key="5">
    <source>
        <dbReference type="EMBL" id="MBD8891195.1"/>
    </source>
</evidence>
<reference evidence="6" key="1">
    <citation type="submission" date="2020-09" db="EMBL/GenBank/DDBJ databases">
        <title>The genome sequence of strain Labrenzia suaedae 4C16A.</title>
        <authorList>
            <person name="Liu Y."/>
        </authorList>
    </citation>
    <scope>NUCLEOTIDE SEQUENCE [LARGE SCALE GENOMIC DNA]</scope>
    <source>
        <strain evidence="6">4C16A</strain>
    </source>
</reference>
<organism evidence="5 6">
    <name type="scientific">Roseibium litorale</name>
    <dbReference type="NCBI Taxonomy" id="2803841"/>
    <lineage>
        <taxon>Bacteria</taxon>
        <taxon>Pseudomonadati</taxon>
        <taxon>Pseudomonadota</taxon>
        <taxon>Alphaproteobacteria</taxon>
        <taxon>Hyphomicrobiales</taxon>
        <taxon>Stappiaceae</taxon>
        <taxon>Roseibium</taxon>
    </lineage>
</organism>
<evidence type="ECO:0000256" key="2">
    <source>
        <dbReference type="PROSITE-ProRule" id="PRU00335"/>
    </source>
</evidence>
<comment type="caution">
    <text evidence="5">The sequence shown here is derived from an EMBL/GenBank/DDBJ whole genome shotgun (WGS) entry which is preliminary data.</text>
</comment>
<gene>
    <name evidence="5" type="ORF">IG616_06540</name>
</gene>
<dbReference type="Gene3D" id="1.10.357.10">
    <property type="entry name" value="Tetracycline Repressor, domain 2"/>
    <property type="match status" value="1"/>
</dbReference>
<name>A0ABR9CK27_9HYPH</name>
<evidence type="ECO:0000256" key="3">
    <source>
        <dbReference type="SAM" id="MobiDB-lite"/>
    </source>
</evidence>
<dbReference type="EMBL" id="JACYXI010000003">
    <property type="protein sequence ID" value="MBD8891195.1"/>
    <property type="molecule type" value="Genomic_DNA"/>
</dbReference>
<dbReference type="PRINTS" id="PR00455">
    <property type="entry name" value="HTHTETR"/>
</dbReference>
<protein>
    <submittedName>
        <fullName evidence="5">TetR/AcrR family transcriptional regulator</fullName>
    </submittedName>
</protein>
<dbReference type="Pfam" id="PF00440">
    <property type="entry name" value="TetR_N"/>
    <property type="match status" value="1"/>
</dbReference>
<evidence type="ECO:0000313" key="6">
    <source>
        <dbReference type="Proteomes" id="UP000632063"/>
    </source>
</evidence>
<sequence length="230" mass="25717">MNDRNDTSLSPKSSKPANRKIVSKCNKRGRPRINNDNELKTTIIEAALKIFVDLQYAGTTMDLVASHCGISKRTLYGYFPSKTSLFQEMIVTHRSAIIALPGNYDHLTLEDALMEICRFNQTEEEFARQNAILRVFFMETPATQELEEILTEHGGVNAHTLLSDWIKDQVAKGRIETDDVPAAAKVLIDMMIAIRVAMPLTSNGAPAVFRNDLSYRKALVKVIARGLSPH</sequence>
<feature type="domain" description="HTH tetR-type" evidence="4">
    <location>
        <begin position="37"/>
        <end position="97"/>
    </location>
</feature>
<dbReference type="InterPro" id="IPR001647">
    <property type="entry name" value="HTH_TetR"/>
</dbReference>
<accession>A0ABR9CK27</accession>
<evidence type="ECO:0000256" key="1">
    <source>
        <dbReference type="ARBA" id="ARBA00023125"/>
    </source>
</evidence>
<keyword evidence="6" id="KW-1185">Reference proteome</keyword>
<dbReference type="PROSITE" id="PS50977">
    <property type="entry name" value="HTH_TETR_2"/>
    <property type="match status" value="1"/>
</dbReference>
<dbReference type="PANTHER" id="PTHR30055:SF223">
    <property type="entry name" value="HTH-TYPE TRANSCRIPTIONAL REGULATOR UIDR"/>
    <property type="match status" value="1"/>
</dbReference>
<dbReference type="RefSeq" id="WP_192147341.1">
    <property type="nucleotide sequence ID" value="NZ_JACYXI010000003.1"/>
</dbReference>
<feature type="compositionally biased region" description="Basic residues" evidence="3">
    <location>
        <begin position="17"/>
        <end position="31"/>
    </location>
</feature>
<feature type="DNA-binding region" description="H-T-H motif" evidence="2">
    <location>
        <begin position="60"/>
        <end position="79"/>
    </location>
</feature>
<feature type="region of interest" description="Disordered" evidence="3">
    <location>
        <begin position="1"/>
        <end position="33"/>
    </location>
</feature>
<dbReference type="SUPFAM" id="SSF46689">
    <property type="entry name" value="Homeodomain-like"/>
    <property type="match status" value="1"/>
</dbReference>
<dbReference type="InterPro" id="IPR050109">
    <property type="entry name" value="HTH-type_TetR-like_transc_reg"/>
</dbReference>
<reference evidence="5 6" key="2">
    <citation type="journal article" date="2021" name="Int. J. Syst. Evol. Microbiol.">
        <title>Roseibium litorale sp. nov., isolated from a tidal flat sediment and proposal for the reclassification of Labrenzia polysiphoniae as Roseibium polysiphoniae comb. nov.</title>
        <authorList>
            <person name="Liu Y."/>
            <person name="Pei T."/>
            <person name="Du J."/>
            <person name="Chao M."/>
            <person name="Deng M.R."/>
            <person name="Zhu H."/>
        </authorList>
    </citation>
    <scope>NUCLEOTIDE SEQUENCE [LARGE SCALE GENOMIC DNA]</scope>
    <source>
        <strain evidence="5 6">4C16A</strain>
    </source>
</reference>
<dbReference type="Pfam" id="PF14246">
    <property type="entry name" value="TetR_C_7"/>
    <property type="match status" value="1"/>
</dbReference>
<dbReference type="PANTHER" id="PTHR30055">
    <property type="entry name" value="HTH-TYPE TRANSCRIPTIONAL REGULATOR RUTR"/>
    <property type="match status" value="1"/>
</dbReference>
<proteinExistence type="predicted"/>
<dbReference type="Proteomes" id="UP000632063">
    <property type="component" value="Unassembled WGS sequence"/>
</dbReference>
<keyword evidence="1 2" id="KW-0238">DNA-binding</keyword>